<dbReference type="EMBL" id="JAUSWA010000007">
    <property type="protein sequence ID" value="MDQ0493533.1"/>
    <property type="molecule type" value="Genomic_DNA"/>
</dbReference>
<organism evidence="3 4">
    <name type="scientific">Paenibacillus brasilensis</name>
    <dbReference type="NCBI Taxonomy" id="128574"/>
    <lineage>
        <taxon>Bacteria</taxon>
        <taxon>Bacillati</taxon>
        <taxon>Bacillota</taxon>
        <taxon>Bacilli</taxon>
        <taxon>Bacillales</taxon>
        <taxon>Paenibacillaceae</taxon>
        <taxon>Paenibacillus</taxon>
    </lineage>
</organism>
<reference evidence="3 4" key="1">
    <citation type="submission" date="2023-07" db="EMBL/GenBank/DDBJ databases">
        <title>Genomic Encyclopedia of Type Strains, Phase IV (KMG-IV): sequencing the most valuable type-strain genomes for metagenomic binning, comparative biology and taxonomic classification.</title>
        <authorList>
            <person name="Goeker M."/>
        </authorList>
    </citation>
    <scope>NUCLEOTIDE SEQUENCE [LARGE SCALE GENOMIC DNA]</scope>
    <source>
        <strain evidence="3 4">DSM 14914</strain>
    </source>
</reference>
<feature type="domain" description="Oligopeptide transport permease C-like N-terminal" evidence="2">
    <location>
        <begin position="22"/>
        <end position="59"/>
    </location>
</feature>
<keyword evidence="4" id="KW-1185">Reference proteome</keyword>
<keyword evidence="1" id="KW-1133">Transmembrane helix</keyword>
<name>A0ABU0KVR7_9BACL</name>
<gene>
    <name evidence="3" type="ORF">QOZ95_001691</name>
</gene>
<evidence type="ECO:0000313" key="3">
    <source>
        <dbReference type="EMBL" id="MDQ0493533.1"/>
    </source>
</evidence>
<evidence type="ECO:0000256" key="1">
    <source>
        <dbReference type="SAM" id="Phobius"/>
    </source>
</evidence>
<evidence type="ECO:0000313" key="4">
    <source>
        <dbReference type="Proteomes" id="UP001242811"/>
    </source>
</evidence>
<keyword evidence="1" id="KW-0812">Transmembrane</keyword>
<sequence length="67" mass="7607">MSSVSSNLSKSSARLRSAAKSSIWQQALRQLFRNKLAMAGLLSWYLCFCSVLSARYFLPMPITKQIY</sequence>
<dbReference type="RefSeq" id="WP_370881003.1">
    <property type="nucleotide sequence ID" value="NZ_JAUSWA010000007.1"/>
</dbReference>
<feature type="transmembrane region" description="Helical" evidence="1">
    <location>
        <begin position="36"/>
        <end position="58"/>
    </location>
</feature>
<dbReference type="InterPro" id="IPR025966">
    <property type="entry name" value="OppC_N"/>
</dbReference>
<dbReference type="Pfam" id="PF12911">
    <property type="entry name" value="OppC_N"/>
    <property type="match status" value="1"/>
</dbReference>
<accession>A0ABU0KVR7</accession>
<dbReference type="Proteomes" id="UP001242811">
    <property type="component" value="Unassembled WGS sequence"/>
</dbReference>
<proteinExistence type="predicted"/>
<keyword evidence="1" id="KW-0472">Membrane</keyword>
<comment type="caution">
    <text evidence="3">The sequence shown here is derived from an EMBL/GenBank/DDBJ whole genome shotgun (WGS) entry which is preliminary data.</text>
</comment>
<evidence type="ECO:0000259" key="2">
    <source>
        <dbReference type="Pfam" id="PF12911"/>
    </source>
</evidence>
<protein>
    <recommendedName>
        <fullName evidence="2">Oligopeptide transport permease C-like N-terminal domain-containing protein</fullName>
    </recommendedName>
</protein>